<keyword evidence="5 6" id="KW-0472">Membrane</keyword>
<dbReference type="VEuPathDB" id="FungiDB:PNEG_01125"/>
<evidence type="ECO:0000313" key="8">
    <source>
        <dbReference type="Proteomes" id="UP000011958"/>
    </source>
</evidence>
<proteinExistence type="inferred from homology"/>
<dbReference type="PANTHER" id="PTHR28144:SF1">
    <property type="entry name" value="ER MEMBRANE PROTEIN COMPLEX SUBUNIT 5"/>
    <property type="match status" value="1"/>
</dbReference>
<dbReference type="AlphaFoldDB" id="M7P983"/>
<accession>M7P983</accession>
<evidence type="ECO:0000256" key="2">
    <source>
        <dbReference type="ARBA" id="ARBA00006109"/>
    </source>
</evidence>
<dbReference type="Pfam" id="PF10270">
    <property type="entry name" value="MMgT"/>
    <property type="match status" value="1"/>
</dbReference>
<protein>
    <submittedName>
        <fullName evidence="7">Uncharacterized protein</fullName>
    </submittedName>
</protein>
<gene>
    <name evidence="7" type="ORF">PNEG_01125</name>
</gene>
<sequence>MLFHGGYSVHEIVSLMKSIDQEVKIPIDVILEVILSLIIFCIERVFFAEKLQPISYSKYINAKKESGDLIHSILDHRPGFIDIRQKRRKYKSLKEKQS</sequence>
<keyword evidence="3 6" id="KW-0812">Transmembrane</keyword>
<evidence type="ECO:0000256" key="6">
    <source>
        <dbReference type="SAM" id="Phobius"/>
    </source>
</evidence>
<dbReference type="EMBL" id="AFWA02000006">
    <property type="protein sequence ID" value="EMR10410.1"/>
    <property type="molecule type" value="Genomic_DNA"/>
</dbReference>
<name>M7P983_PNEMU</name>
<feature type="transmembrane region" description="Helical" evidence="6">
    <location>
        <begin position="25"/>
        <end position="47"/>
    </location>
</feature>
<comment type="similarity">
    <text evidence="2">Belongs to the membrane magnesium transporter (TC 1.A.67) family.</text>
</comment>
<dbReference type="GO" id="GO:0072546">
    <property type="term" value="C:EMC complex"/>
    <property type="evidence" value="ECO:0007669"/>
    <property type="project" value="TreeGrafter"/>
</dbReference>
<dbReference type="GeneID" id="19894822"/>
<evidence type="ECO:0000256" key="4">
    <source>
        <dbReference type="ARBA" id="ARBA00022989"/>
    </source>
</evidence>
<evidence type="ECO:0000256" key="1">
    <source>
        <dbReference type="ARBA" id="ARBA00004127"/>
    </source>
</evidence>
<dbReference type="InterPro" id="IPR018937">
    <property type="entry name" value="MMgT"/>
</dbReference>
<reference evidence="8" key="1">
    <citation type="journal article" date="2016" name="Nat. Commun.">
        <title>Genome analysis of three Pneumocystis species reveals adaptation mechanisms to life exclusively in mammalian hosts.</title>
        <authorList>
            <person name="Ma L."/>
            <person name="Chen Z."/>
            <person name="Huang D.W."/>
            <person name="Kutty G."/>
            <person name="Ishihara M."/>
            <person name="Wang H."/>
            <person name="Abouelleil A."/>
            <person name="Bishop L."/>
            <person name="Davey E."/>
            <person name="Deng R."/>
            <person name="Deng X."/>
            <person name="Fan L."/>
            <person name="Fantoni G."/>
            <person name="Fitzgerald M."/>
            <person name="Gogineni E."/>
            <person name="Goldberg J.M."/>
            <person name="Handley G."/>
            <person name="Hu X."/>
            <person name="Huber C."/>
            <person name="Jiao X."/>
            <person name="Jones K."/>
            <person name="Levin J.Z."/>
            <person name="Liu Y."/>
            <person name="Macdonald P."/>
            <person name="Melnikov A."/>
            <person name="Raley C."/>
            <person name="Sassi M."/>
            <person name="Sherman B.T."/>
            <person name="Song X."/>
            <person name="Sykes S."/>
            <person name="Tran B."/>
            <person name="Walsh L."/>
            <person name="Xia Y."/>
            <person name="Yang J."/>
            <person name="Young S."/>
            <person name="Zeng Q."/>
            <person name="Zheng X."/>
            <person name="Stephens R."/>
            <person name="Nusbaum C."/>
            <person name="Birren B.W."/>
            <person name="Azadi P."/>
            <person name="Lempicki R.A."/>
            <person name="Cuomo C.A."/>
            <person name="Kovacs J.A."/>
        </authorList>
    </citation>
    <scope>NUCLEOTIDE SEQUENCE [LARGE SCALE GENOMIC DNA]</scope>
    <source>
        <strain evidence="8">B123</strain>
    </source>
</reference>
<dbReference type="Proteomes" id="UP000011958">
    <property type="component" value="Unassembled WGS sequence"/>
</dbReference>
<dbReference type="GO" id="GO:0034975">
    <property type="term" value="P:protein folding in endoplasmic reticulum"/>
    <property type="evidence" value="ECO:0007669"/>
    <property type="project" value="TreeGrafter"/>
</dbReference>
<dbReference type="HOGENOM" id="CLU_132206_0_1_1"/>
<comment type="caution">
    <text evidence="7">The sequence shown here is derived from an EMBL/GenBank/DDBJ whole genome shotgun (WGS) entry which is preliminary data.</text>
</comment>
<dbReference type="OrthoDB" id="44756at2759"/>
<dbReference type="RefSeq" id="XP_007873040.1">
    <property type="nucleotide sequence ID" value="XM_007874849.1"/>
</dbReference>
<dbReference type="STRING" id="1069680.M7P983"/>
<keyword evidence="4 6" id="KW-1133">Transmembrane helix</keyword>
<comment type="subcellular location">
    <subcellularLocation>
        <location evidence="1">Endomembrane system</location>
        <topology evidence="1">Multi-pass membrane protein</topology>
    </subcellularLocation>
</comment>
<dbReference type="InterPro" id="IPR053279">
    <property type="entry name" value="EMC_subunit"/>
</dbReference>
<dbReference type="eggNOG" id="ENOG502R2CA">
    <property type="taxonomic scope" value="Eukaryota"/>
</dbReference>
<evidence type="ECO:0000256" key="3">
    <source>
        <dbReference type="ARBA" id="ARBA00022692"/>
    </source>
</evidence>
<keyword evidence="8" id="KW-1185">Reference proteome</keyword>
<evidence type="ECO:0000313" key="7">
    <source>
        <dbReference type="EMBL" id="EMR10410.1"/>
    </source>
</evidence>
<evidence type="ECO:0000256" key="5">
    <source>
        <dbReference type="ARBA" id="ARBA00023136"/>
    </source>
</evidence>
<dbReference type="PANTHER" id="PTHR28144">
    <property type="entry name" value="ER MEMBRANE PROTEIN COMPLEX SUBUNIT 5"/>
    <property type="match status" value="1"/>
</dbReference>
<organism evidence="7 8">
    <name type="scientific">Pneumocystis murina (strain B123)</name>
    <name type="common">Mouse pneumocystis pneumonia agent</name>
    <name type="synonym">Pneumocystis carinii f. sp. muris</name>
    <dbReference type="NCBI Taxonomy" id="1069680"/>
    <lineage>
        <taxon>Eukaryota</taxon>
        <taxon>Fungi</taxon>
        <taxon>Dikarya</taxon>
        <taxon>Ascomycota</taxon>
        <taxon>Taphrinomycotina</taxon>
        <taxon>Pneumocystomycetes</taxon>
        <taxon>Pneumocystaceae</taxon>
        <taxon>Pneumocystis</taxon>
    </lineage>
</organism>